<sequence length="249" mass="25434">MRRACLLIALAMTAGLAAPARASPSVAVYGGTDGVGTIFIATRLQETGSFGAVTILDGSESAAALGSYDSILFYTNIGGDSGFADKMAGYVAGGGHLVASTFLWLADSHGGSDGLGLLAPYLPFTGYRGNSTGLTLGAYDAQSPLMAGVDTLYSVYHDDTTLAPDATLVASWSNGMPLEAVSADGVVGITLFPNDSYGYISGDYVRLFSNALLTPTPRSFAARVAVSEPASLAVLGAGLIGLGWVRRRA</sequence>
<dbReference type="InterPro" id="IPR013424">
    <property type="entry name" value="Ice-binding_C"/>
</dbReference>
<dbReference type="InterPro" id="IPR029062">
    <property type="entry name" value="Class_I_gatase-like"/>
</dbReference>
<proteinExistence type="predicted"/>
<evidence type="ECO:0000256" key="1">
    <source>
        <dbReference type="SAM" id="SignalP"/>
    </source>
</evidence>
<dbReference type="RefSeq" id="WP_264715634.1">
    <property type="nucleotide sequence ID" value="NZ_JAPDNT010000024.1"/>
</dbReference>
<dbReference type="EMBL" id="JAPDNT010000024">
    <property type="protein sequence ID" value="MCW3476800.1"/>
    <property type="molecule type" value="Genomic_DNA"/>
</dbReference>
<dbReference type="Proteomes" id="UP001165679">
    <property type="component" value="Unassembled WGS sequence"/>
</dbReference>
<protein>
    <submittedName>
        <fullName evidence="3">PEP-CTERM sorting domain-containing protein</fullName>
    </submittedName>
</protein>
<dbReference type="SUPFAM" id="SSF52317">
    <property type="entry name" value="Class I glutamine amidotransferase-like"/>
    <property type="match status" value="1"/>
</dbReference>
<dbReference type="NCBIfam" id="TIGR02595">
    <property type="entry name" value="PEP_CTERM"/>
    <property type="match status" value="1"/>
</dbReference>
<feature type="signal peptide" evidence="1">
    <location>
        <begin position="1"/>
        <end position="22"/>
    </location>
</feature>
<organism evidence="3 4">
    <name type="scientific">Limobrevibacterium gyesilva</name>
    <dbReference type="NCBI Taxonomy" id="2991712"/>
    <lineage>
        <taxon>Bacteria</taxon>
        <taxon>Pseudomonadati</taxon>
        <taxon>Pseudomonadota</taxon>
        <taxon>Alphaproteobacteria</taxon>
        <taxon>Acetobacterales</taxon>
        <taxon>Acetobacteraceae</taxon>
        <taxon>Limobrevibacterium</taxon>
    </lineage>
</organism>
<evidence type="ECO:0000313" key="3">
    <source>
        <dbReference type="EMBL" id="MCW3476800.1"/>
    </source>
</evidence>
<dbReference type="AlphaFoldDB" id="A0AA41YUM4"/>
<feature type="domain" description="Ice-binding protein C-terminal" evidence="2">
    <location>
        <begin position="225"/>
        <end position="247"/>
    </location>
</feature>
<comment type="caution">
    <text evidence="3">The sequence shown here is derived from an EMBL/GenBank/DDBJ whole genome shotgun (WGS) entry which is preliminary data.</text>
</comment>
<feature type="chain" id="PRO_5041319224" evidence="1">
    <location>
        <begin position="23"/>
        <end position="249"/>
    </location>
</feature>
<keyword evidence="4" id="KW-1185">Reference proteome</keyword>
<evidence type="ECO:0000313" key="4">
    <source>
        <dbReference type="Proteomes" id="UP001165679"/>
    </source>
</evidence>
<evidence type="ECO:0000259" key="2">
    <source>
        <dbReference type="Pfam" id="PF07589"/>
    </source>
</evidence>
<name>A0AA41YUM4_9PROT</name>
<dbReference type="Pfam" id="PF07589">
    <property type="entry name" value="PEP-CTERM"/>
    <property type="match status" value="1"/>
</dbReference>
<accession>A0AA41YUM4</accession>
<reference evidence="3" key="1">
    <citation type="submission" date="2022-09" db="EMBL/GenBank/DDBJ databases">
        <title>Rhodovastum sp. nov. RN2-1 isolated from soil in Seongnam, South Korea.</title>
        <authorList>
            <person name="Le N.T."/>
        </authorList>
    </citation>
    <scope>NUCLEOTIDE SEQUENCE</scope>
    <source>
        <strain evidence="3">RN2-1</strain>
    </source>
</reference>
<keyword evidence="1" id="KW-0732">Signal</keyword>
<gene>
    <name evidence="3" type="ORF">OL599_19725</name>
</gene>
<reference evidence="3" key="2">
    <citation type="submission" date="2022-10" db="EMBL/GenBank/DDBJ databases">
        <authorList>
            <person name="Trinh H.N."/>
        </authorList>
    </citation>
    <scope>NUCLEOTIDE SEQUENCE</scope>
    <source>
        <strain evidence="3">RN2-1</strain>
    </source>
</reference>